<organism evidence="8 9">
    <name type="scientific">Phytophthora megakarya</name>
    <dbReference type="NCBI Taxonomy" id="4795"/>
    <lineage>
        <taxon>Eukaryota</taxon>
        <taxon>Sar</taxon>
        <taxon>Stramenopiles</taxon>
        <taxon>Oomycota</taxon>
        <taxon>Peronosporomycetes</taxon>
        <taxon>Peronosporales</taxon>
        <taxon>Peronosporaceae</taxon>
        <taxon>Phytophthora</taxon>
    </lineage>
</organism>
<sequence>MAEEHRIAQASPRGSSVIYSGREVPLVHLAFQGGDMPSSRSRSQHDEYVAPSTTRVSDGDNAQAALSRTAASWHAGNGATSYEPSPLADESAIMEASDPTLFQAAVEEHARRLGIDPTADAEFLWIARESLVAPLPDGWYHVTATETGQPYYYNEISGESRWDHPSDDHFRQVFRERKQKQVMQNKIHVFRDPHPARHNNVGIDDRCKVIIKDMKHRIKILKLKYIRHQKKGLQEMEDQKTKDDEANVAMKMEIADFRRKLESRDEELAAVNNEMEQMQGKLSRFKQQAEESTKEHEEIIQANQTMKRELSLARSGMEGATKAHEELLENHQTLTNELALTKAKLKDTQLNQRGDSEDVESLQNQLLSEQSARARLVQQLEQLTKQHSGMTKKFEAAQATIQRLQEDSSKKHESEKKENEEAAAAATVAAATAAATIKTIADQLAGKERELKAERARGVSLEQEMTQLKANQTAAQETHVQDFQKQLGAAVADVDARRKELEAVRKHLTATMTEKVALSNQLEEHKVTSASQISELEDQQRTLKREFRAMERELKTQQGLSKEREEELASVKLALENAEVKLSSMAETIQKERNEAYAEAQRASAEMVRQANDEKIRVATLYTQEMMARRKLHNKLMELQGNIRVFCRVRPIQPVELRSEQSALAVFFRDNDHESLDLFVGSEAGDKANQIGQKHAFEFDHVFQPNSTQEQVFEQTCALVVSALDGFNVCIFAYGQTGSGKTHTMEGPENDRGVNFRALRELFSIRDERVASGNFECSMKLSILEVYNETIVDLLEGGGRTGAASPAVAKGLDVRVGKSGVYVENLIEVEVFNEGDVLDLMRLGHSHRSVGSHDFNEHSSRSHLVLSIKIETGIKSDARRRVSTLHLIDLAGSERVSKTAASGQRLKEAQNINRSLSALGDVIAALGANSKHVPYRNSKLTFLLQDSLSGNSKVLMFVNVSPVQWNAWETLCSLNFASRCRSVALGQAKAATATAGGPHGNGMQATMSMSAMIPSSNGGGRPVAPGSRPVPSR</sequence>
<evidence type="ECO:0000259" key="6">
    <source>
        <dbReference type="PROSITE" id="PS50020"/>
    </source>
</evidence>
<feature type="coiled-coil region" evidence="4">
    <location>
        <begin position="437"/>
        <end position="471"/>
    </location>
</feature>
<dbReference type="PROSITE" id="PS01159">
    <property type="entry name" value="WW_DOMAIN_1"/>
    <property type="match status" value="1"/>
</dbReference>
<dbReference type="InterPro" id="IPR027417">
    <property type="entry name" value="P-loop_NTPase"/>
</dbReference>
<dbReference type="GO" id="GO:0007018">
    <property type="term" value="P:microtubule-based movement"/>
    <property type="evidence" value="ECO:0007669"/>
    <property type="project" value="InterPro"/>
</dbReference>
<keyword evidence="9" id="KW-1185">Reference proteome</keyword>
<dbReference type="InterPro" id="IPR036961">
    <property type="entry name" value="Kinesin_motor_dom_sf"/>
</dbReference>
<feature type="region of interest" description="Disordered" evidence="5">
    <location>
        <begin position="402"/>
        <end position="425"/>
    </location>
</feature>
<dbReference type="STRING" id="4795.A0A225X335"/>
<dbReference type="GO" id="GO:0005524">
    <property type="term" value="F:ATP binding"/>
    <property type="evidence" value="ECO:0007669"/>
    <property type="project" value="UniProtKB-UniRule"/>
</dbReference>
<dbReference type="PANTHER" id="PTHR47972">
    <property type="entry name" value="KINESIN-LIKE PROTEIN KLP-3"/>
    <property type="match status" value="1"/>
</dbReference>
<dbReference type="OrthoDB" id="3176171at2759"/>
<keyword evidence="1 3" id="KW-0547">Nucleotide-binding</keyword>
<dbReference type="PROSITE" id="PS50067">
    <property type="entry name" value="KINESIN_MOTOR_2"/>
    <property type="match status" value="1"/>
</dbReference>
<feature type="compositionally biased region" description="Basic and acidic residues" evidence="5">
    <location>
        <begin position="404"/>
        <end position="420"/>
    </location>
</feature>
<dbReference type="Gene3D" id="3.40.850.10">
    <property type="entry name" value="Kinesin motor domain"/>
    <property type="match status" value="1"/>
</dbReference>
<dbReference type="SUPFAM" id="SSF51045">
    <property type="entry name" value="WW domain"/>
    <property type="match status" value="1"/>
</dbReference>
<keyword evidence="4" id="KW-0175">Coiled coil</keyword>
<dbReference type="PROSITE" id="PS00411">
    <property type="entry name" value="KINESIN_MOTOR_1"/>
    <property type="match status" value="1"/>
</dbReference>
<proteinExistence type="inferred from homology"/>
<dbReference type="CDD" id="cd00201">
    <property type="entry name" value="WW"/>
    <property type="match status" value="1"/>
</dbReference>
<dbReference type="Pfam" id="PF00397">
    <property type="entry name" value="WW"/>
    <property type="match status" value="1"/>
</dbReference>
<dbReference type="InterPro" id="IPR001752">
    <property type="entry name" value="Kinesin_motor_dom"/>
</dbReference>
<evidence type="ECO:0000256" key="1">
    <source>
        <dbReference type="ARBA" id="ARBA00022741"/>
    </source>
</evidence>
<feature type="domain" description="WW" evidence="6">
    <location>
        <begin position="133"/>
        <end position="167"/>
    </location>
</feature>
<evidence type="ECO:0000259" key="7">
    <source>
        <dbReference type="PROSITE" id="PS50067"/>
    </source>
</evidence>
<evidence type="ECO:0000256" key="5">
    <source>
        <dbReference type="SAM" id="MobiDB-lite"/>
    </source>
</evidence>
<evidence type="ECO:0000256" key="4">
    <source>
        <dbReference type="SAM" id="Coils"/>
    </source>
</evidence>
<evidence type="ECO:0000313" key="8">
    <source>
        <dbReference type="EMBL" id="OWZ24514.1"/>
    </source>
</evidence>
<gene>
    <name evidence="8" type="ORF">PHMEG_000402</name>
</gene>
<feature type="coiled-coil region" evidence="4">
    <location>
        <begin position="533"/>
        <end position="606"/>
    </location>
</feature>
<reference evidence="9" key="1">
    <citation type="submission" date="2017-03" db="EMBL/GenBank/DDBJ databases">
        <title>Phytopthora megakarya and P. palmivora, two closely related causual agents of cacao black pod achieved similar genome size and gene model numbers by different mechanisms.</title>
        <authorList>
            <person name="Ali S."/>
            <person name="Shao J."/>
            <person name="Larry D.J."/>
            <person name="Kronmiller B."/>
            <person name="Shen D."/>
            <person name="Strem M.D."/>
            <person name="Melnick R.L."/>
            <person name="Guiltinan M.J."/>
            <person name="Tyler B.M."/>
            <person name="Meinhardt L.W."/>
            <person name="Bailey B.A."/>
        </authorList>
    </citation>
    <scope>NUCLEOTIDE SEQUENCE [LARGE SCALE GENOMIC DNA]</scope>
    <source>
        <strain evidence="9">zdho120</strain>
    </source>
</reference>
<evidence type="ECO:0000313" key="9">
    <source>
        <dbReference type="Proteomes" id="UP000198211"/>
    </source>
</evidence>
<dbReference type="InterPro" id="IPR019821">
    <property type="entry name" value="Kinesin_motor_CS"/>
</dbReference>
<evidence type="ECO:0000256" key="2">
    <source>
        <dbReference type="ARBA" id="ARBA00022840"/>
    </source>
</evidence>
<dbReference type="SUPFAM" id="SSF52540">
    <property type="entry name" value="P-loop containing nucleoside triphosphate hydrolases"/>
    <property type="match status" value="1"/>
</dbReference>
<dbReference type="GO" id="GO:0015630">
    <property type="term" value="C:microtubule cytoskeleton"/>
    <property type="evidence" value="ECO:0007669"/>
    <property type="project" value="TreeGrafter"/>
</dbReference>
<keyword evidence="3" id="KW-0505">Motor protein</keyword>
<protein>
    <submittedName>
        <fullName evidence="8">Kinesin</fullName>
    </submittedName>
</protein>
<dbReference type="PRINTS" id="PR00380">
    <property type="entry name" value="KINESINHEAVY"/>
</dbReference>
<dbReference type="PROSITE" id="PS50020">
    <property type="entry name" value="WW_DOMAIN_2"/>
    <property type="match status" value="1"/>
</dbReference>
<dbReference type="EMBL" id="NBNE01000010">
    <property type="protein sequence ID" value="OWZ24514.1"/>
    <property type="molecule type" value="Genomic_DNA"/>
</dbReference>
<dbReference type="SMART" id="SM00456">
    <property type="entry name" value="WW"/>
    <property type="match status" value="1"/>
</dbReference>
<comment type="caution">
    <text evidence="8">The sequence shown here is derived from an EMBL/GenBank/DDBJ whole genome shotgun (WGS) entry which is preliminary data.</text>
</comment>
<feature type="domain" description="Kinesin motor" evidence="7">
    <location>
        <begin position="642"/>
        <end position="983"/>
    </location>
</feature>
<feature type="region of interest" description="Disordered" evidence="5">
    <location>
        <begin position="1013"/>
        <end position="1033"/>
    </location>
</feature>
<dbReference type="AlphaFoldDB" id="A0A225X335"/>
<dbReference type="InterPro" id="IPR027640">
    <property type="entry name" value="Kinesin-like_fam"/>
</dbReference>
<comment type="similarity">
    <text evidence="3">Belongs to the TRAFAC class myosin-kinesin ATPase superfamily. Kinesin family.</text>
</comment>
<evidence type="ECO:0000256" key="3">
    <source>
        <dbReference type="PROSITE-ProRule" id="PRU00283"/>
    </source>
</evidence>
<feature type="region of interest" description="Disordered" evidence="5">
    <location>
        <begin position="33"/>
        <end position="60"/>
    </location>
</feature>
<feature type="binding site" evidence="3">
    <location>
        <begin position="735"/>
        <end position="742"/>
    </location>
    <ligand>
        <name>ATP</name>
        <dbReference type="ChEBI" id="CHEBI:30616"/>
    </ligand>
</feature>
<dbReference type="Pfam" id="PF00225">
    <property type="entry name" value="Kinesin"/>
    <property type="match status" value="1"/>
</dbReference>
<dbReference type="InterPro" id="IPR001202">
    <property type="entry name" value="WW_dom"/>
</dbReference>
<dbReference type="PANTHER" id="PTHR47972:SF28">
    <property type="entry name" value="KINESIN-LIKE PROTEIN KLP-3"/>
    <property type="match status" value="1"/>
</dbReference>
<dbReference type="Proteomes" id="UP000198211">
    <property type="component" value="Unassembled WGS sequence"/>
</dbReference>
<name>A0A225X335_9STRA</name>
<keyword evidence="2 3" id="KW-0067">ATP-binding</keyword>
<dbReference type="GO" id="GO:0003777">
    <property type="term" value="F:microtubule motor activity"/>
    <property type="evidence" value="ECO:0007669"/>
    <property type="project" value="InterPro"/>
</dbReference>
<dbReference type="GO" id="GO:0008017">
    <property type="term" value="F:microtubule binding"/>
    <property type="evidence" value="ECO:0007669"/>
    <property type="project" value="InterPro"/>
</dbReference>
<dbReference type="SMART" id="SM00129">
    <property type="entry name" value="KISc"/>
    <property type="match status" value="1"/>
</dbReference>
<dbReference type="InterPro" id="IPR036020">
    <property type="entry name" value="WW_dom_sf"/>
</dbReference>
<dbReference type="Gene3D" id="3.30.1470.10">
    <property type="entry name" value="Photosystem I PsaD, reaction center subunit II"/>
    <property type="match status" value="1"/>
</dbReference>
<accession>A0A225X335</accession>
<dbReference type="FunFam" id="3.40.850.10:FF:000146">
    <property type="entry name" value="Kinesin-like protein"/>
    <property type="match status" value="1"/>
</dbReference>